<evidence type="ECO:0000259" key="3">
    <source>
        <dbReference type="SMART" id="SM00093"/>
    </source>
</evidence>
<dbReference type="AlphaFoldDB" id="A0AAD8GWD3"/>
<dbReference type="InterPro" id="IPR023795">
    <property type="entry name" value="Serpin_CS"/>
</dbReference>
<dbReference type="InterPro" id="IPR036186">
    <property type="entry name" value="Serpin_sf"/>
</dbReference>
<keyword evidence="5" id="KW-1185">Reference proteome</keyword>
<dbReference type="PANTHER" id="PTHR11461:SF211">
    <property type="entry name" value="GH10112P-RELATED"/>
    <property type="match status" value="1"/>
</dbReference>
<dbReference type="Pfam" id="PF00079">
    <property type="entry name" value="Serpin"/>
    <property type="match status" value="1"/>
</dbReference>
<dbReference type="SUPFAM" id="SSF56574">
    <property type="entry name" value="Serpins"/>
    <property type="match status" value="1"/>
</dbReference>
<dbReference type="InterPro" id="IPR042178">
    <property type="entry name" value="Serpin_sf_1"/>
</dbReference>
<dbReference type="InterPro" id="IPR042185">
    <property type="entry name" value="Serpin_sf_2"/>
</dbReference>
<dbReference type="Proteomes" id="UP001237642">
    <property type="component" value="Unassembled WGS sequence"/>
</dbReference>
<comment type="similarity">
    <text evidence="1 2">Belongs to the serpin family.</text>
</comment>
<evidence type="ECO:0000256" key="2">
    <source>
        <dbReference type="RuleBase" id="RU000411"/>
    </source>
</evidence>
<organism evidence="4 5">
    <name type="scientific">Heracleum sosnowskyi</name>
    <dbReference type="NCBI Taxonomy" id="360622"/>
    <lineage>
        <taxon>Eukaryota</taxon>
        <taxon>Viridiplantae</taxon>
        <taxon>Streptophyta</taxon>
        <taxon>Embryophyta</taxon>
        <taxon>Tracheophyta</taxon>
        <taxon>Spermatophyta</taxon>
        <taxon>Magnoliopsida</taxon>
        <taxon>eudicotyledons</taxon>
        <taxon>Gunneridae</taxon>
        <taxon>Pentapetalae</taxon>
        <taxon>asterids</taxon>
        <taxon>campanulids</taxon>
        <taxon>Apiales</taxon>
        <taxon>Apiaceae</taxon>
        <taxon>Apioideae</taxon>
        <taxon>apioid superclade</taxon>
        <taxon>Tordylieae</taxon>
        <taxon>Tordyliinae</taxon>
        <taxon>Heracleum</taxon>
    </lineage>
</organism>
<evidence type="ECO:0000313" key="4">
    <source>
        <dbReference type="EMBL" id="KAK1355196.1"/>
    </source>
</evidence>
<dbReference type="GO" id="GO:0004867">
    <property type="term" value="F:serine-type endopeptidase inhibitor activity"/>
    <property type="evidence" value="ECO:0007669"/>
    <property type="project" value="InterPro"/>
</dbReference>
<dbReference type="Gene3D" id="3.30.497.10">
    <property type="entry name" value="Antithrombin, subunit I, domain 2"/>
    <property type="match status" value="1"/>
</dbReference>
<dbReference type="PROSITE" id="PS00284">
    <property type="entry name" value="SERPIN"/>
    <property type="match status" value="1"/>
</dbReference>
<feature type="domain" description="Serpin" evidence="3">
    <location>
        <begin position="15"/>
        <end position="390"/>
    </location>
</feature>
<evidence type="ECO:0000256" key="1">
    <source>
        <dbReference type="ARBA" id="ARBA00009500"/>
    </source>
</evidence>
<dbReference type="PANTHER" id="PTHR11461">
    <property type="entry name" value="SERINE PROTEASE INHIBITOR, SERPIN"/>
    <property type="match status" value="1"/>
</dbReference>
<dbReference type="InterPro" id="IPR023796">
    <property type="entry name" value="Serpin_dom"/>
</dbReference>
<comment type="caution">
    <text evidence="4">The sequence shown here is derived from an EMBL/GenBank/DDBJ whole genome shotgun (WGS) entry which is preliminary data.</text>
</comment>
<gene>
    <name evidence="4" type="ORF">POM88_048452</name>
</gene>
<dbReference type="EMBL" id="JAUIZM010000011">
    <property type="protein sequence ID" value="KAK1355196.1"/>
    <property type="molecule type" value="Genomic_DNA"/>
</dbReference>
<dbReference type="SMART" id="SM00093">
    <property type="entry name" value="SERPIN"/>
    <property type="match status" value="1"/>
</dbReference>
<evidence type="ECO:0000313" key="5">
    <source>
        <dbReference type="Proteomes" id="UP001237642"/>
    </source>
</evidence>
<reference evidence="4" key="2">
    <citation type="submission" date="2023-05" db="EMBL/GenBank/DDBJ databases">
        <authorList>
            <person name="Schelkunov M.I."/>
        </authorList>
    </citation>
    <scope>NUCLEOTIDE SEQUENCE</scope>
    <source>
        <strain evidence="4">Hsosn_3</strain>
        <tissue evidence="4">Leaf</tissue>
    </source>
</reference>
<accession>A0AAD8GWD3</accession>
<dbReference type="InterPro" id="IPR000215">
    <property type="entry name" value="Serpin_fam"/>
</dbReference>
<sequence length="393" mass="43373">MGLQQSIGNLTDVSLILTKHMLQNNEGNGSNVVFSPLSIQLILSLIAAGSKGETLDELLTFLKAKSIEELNSVSSYLINVVLAAGLSSGGPHLSLANGVWIDKSLSFKSSFKNVMDHVYMAASEVVDFQNKPIESTYLLNSWVEKETNGLIKDICPLGSVDVLTRLVYANAIYFKGAWCRRYQFYPPHTKHYDFYLLDGSSVQVPFMTLSDVHFIRAFDDFKVVGLCYKKDYGKEHQFSMYFLLPNAKDGLPTLVEKLGSESGFLNRHLTRASEKVKKFLITKFKISFGFEASEALKGLGLASPFLPGQFTEMVKGSLDSKIMYATNIFHKSFIEVNEEGTKASAAFGIAVGGGCTPIKDIDFVADHPFMFFVREDTTGVVLFSGHVLNPLSA</sequence>
<name>A0AAD8GWD3_9APIA</name>
<reference evidence="4" key="1">
    <citation type="submission" date="2023-02" db="EMBL/GenBank/DDBJ databases">
        <title>Genome of toxic invasive species Heracleum sosnowskyi carries increased number of genes despite the absence of recent whole-genome duplications.</title>
        <authorList>
            <person name="Schelkunov M."/>
            <person name="Shtratnikova V."/>
            <person name="Makarenko M."/>
            <person name="Klepikova A."/>
            <person name="Omelchenko D."/>
            <person name="Novikova G."/>
            <person name="Obukhova E."/>
            <person name="Bogdanov V."/>
            <person name="Penin A."/>
            <person name="Logacheva M."/>
        </authorList>
    </citation>
    <scope>NUCLEOTIDE SEQUENCE</scope>
    <source>
        <strain evidence="4">Hsosn_3</strain>
        <tissue evidence="4">Leaf</tissue>
    </source>
</reference>
<dbReference type="CDD" id="cd02043">
    <property type="entry name" value="serpinP_plants"/>
    <property type="match status" value="1"/>
</dbReference>
<dbReference type="GO" id="GO:0005615">
    <property type="term" value="C:extracellular space"/>
    <property type="evidence" value="ECO:0007669"/>
    <property type="project" value="InterPro"/>
</dbReference>
<dbReference type="Gene3D" id="2.30.39.10">
    <property type="entry name" value="Alpha-1-antitrypsin, domain 1"/>
    <property type="match status" value="1"/>
</dbReference>
<protein>
    <submittedName>
        <fullName evidence="4">Serpin-ZX</fullName>
    </submittedName>
</protein>
<proteinExistence type="inferred from homology"/>